<feature type="domain" description="Response regulatory" evidence="3">
    <location>
        <begin position="8"/>
        <end position="124"/>
    </location>
</feature>
<dbReference type="InterPro" id="IPR050595">
    <property type="entry name" value="Bact_response_regulator"/>
</dbReference>
<dbReference type="PROSITE" id="PS50110">
    <property type="entry name" value="RESPONSE_REGULATORY"/>
    <property type="match status" value="1"/>
</dbReference>
<dbReference type="InterPro" id="IPR001789">
    <property type="entry name" value="Sig_transdc_resp-reg_receiver"/>
</dbReference>
<evidence type="ECO:0000313" key="5">
    <source>
        <dbReference type="Proteomes" id="UP000730618"/>
    </source>
</evidence>
<proteinExistence type="predicted"/>
<gene>
    <name evidence="4" type="primary">cheY_5</name>
    <name evidence="4" type="ORF">PAECIP111802_06437</name>
</gene>
<keyword evidence="5" id="KW-1185">Reference proteome</keyword>
<evidence type="ECO:0000259" key="3">
    <source>
        <dbReference type="PROSITE" id="PS50110"/>
    </source>
</evidence>
<name>A0ABM8VSL5_9BACL</name>
<organism evidence="4 5">
    <name type="scientific">Paenibacillus allorhizosphaerae</name>
    <dbReference type="NCBI Taxonomy" id="2849866"/>
    <lineage>
        <taxon>Bacteria</taxon>
        <taxon>Bacillati</taxon>
        <taxon>Bacillota</taxon>
        <taxon>Bacilli</taxon>
        <taxon>Bacillales</taxon>
        <taxon>Paenibacillaceae</taxon>
        <taxon>Paenibacillus</taxon>
    </lineage>
</organism>
<protein>
    <submittedName>
        <fullName evidence="4">Chemotaxis protein CheY</fullName>
    </submittedName>
</protein>
<dbReference type="PANTHER" id="PTHR44591:SF3">
    <property type="entry name" value="RESPONSE REGULATORY DOMAIN-CONTAINING PROTEIN"/>
    <property type="match status" value="1"/>
</dbReference>
<evidence type="ECO:0000256" key="1">
    <source>
        <dbReference type="ARBA" id="ARBA00022553"/>
    </source>
</evidence>
<dbReference type="EMBL" id="CAJVCE010000030">
    <property type="protein sequence ID" value="CAG7656516.1"/>
    <property type="molecule type" value="Genomic_DNA"/>
</dbReference>
<keyword evidence="1 2" id="KW-0597">Phosphoprotein</keyword>
<dbReference type="Pfam" id="PF00072">
    <property type="entry name" value="Response_reg"/>
    <property type="match status" value="1"/>
</dbReference>
<comment type="caution">
    <text evidence="4">The sequence shown here is derived from an EMBL/GenBank/DDBJ whole genome shotgun (WGS) entry which is preliminary data.</text>
</comment>
<reference evidence="4 5" key="1">
    <citation type="submission" date="2021-06" db="EMBL/GenBank/DDBJ databases">
        <authorList>
            <person name="Criscuolo A."/>
        </authorList>
    </citation>
    <scope>NUCLEOTIDE SEQUENCE [LARGE SCALE GENOMIC DNA]</scope>
    <source>
        <strain evidence="5">CIP 111802</strain>
    </source>
</reference>
<dbReference type="Proteomes" id="UP000730618">
    <property type="component" value="Unassembled WGS sequence"/>
</dbReference>
<sequence>MKHMNKKKIALVDDSSPFCLLVKQIFEDRYEVDSYTSAEDFVSLVSRAASYHLIILDLHLPGMDGMDALTRLQSTPATQDIPILLLTADSRKDTVIRGMRLGAKDYMVKPIDPMQLDERVSLLLSDII</sequence>
<evidence type="ECO:0000256" key="2">
    <source>
        <dbReference type="PROSITE-ProRule" id="PRU00169"/>
    </source>
</evidence>
<dbReference type="SMART" id="SM00448">
    <property type="entry name" value="REC"/>
    <property type="match status" value="1"/>
</dbReference>
<dbReference type="PANTHER" id="PTHR44591">
    <property type="entry name" value="STRESS RESPONSE REGULATOR PROTEIN 1"/>
    <property type="match status" value="1"/>
</dbReference>
<accession>A0ABM8VSL5</accession>
<feature type="modified residue" description="4-aspartylphosphate" evidence="2">
    <location>
        <position position="57"/>
    </location>
</feature>
<evidence type="ECO:0000313" key="4">
    <source>
        <dbReference type="EMBL" id="CAG7656516.1"/>
    </source>
</evidence>
<dbReference type="CDD" id="cd00156">
    <property type="entry name" value="REC"/>
    <property type="match status" value="1"/>
</dbReference>